<evidence type="ECO:0000259" key="2">
    <source>
        <dbReference type="Pfam" id="PF12863"/>
    </source>
</evidence>
<gene>
    <name evidence="3" type="ORF">CUJ86_05190</name>
</gene>
<protein>
    <recommendedName>
        <fullName evidence="2">DUF3821 domain-containing protein</fullName>
    </recommendedName>
</protein>
<name>A0A483CYG9_9EURY</name>
<dbReference type="Proteomes" id="UP000292580">
    <property type="component" value="Unassembled WGS sequence"/>
</dbReference>
<reference evidence="3 4" key="1">
    <citation type="submission" date="2017-11" db="EMBL/GenBank/DDBJ databases">
        <title>Isolation and Characterization of Methanofollis Species from Methane Seep Offshore SW Taiwan.</title>
        <authorList>
            <person name="Teng N.-H."/>
            <person name="Lai M.-C."/>
            <person name="Chen S.-C."/>
        </authorList>
    </citation>
    <scope>NUCLEOTIDE SEQUENCE [LARGE SCALE GENOMIC DNA]</scope>
    <source>
        <strain evidence="3 4">FWC-SCC2</strain>
    </source>
</reference>
<dbReference type="EMBL" id="PGCL01000002">
    <property type="protein sequence ID" value="TAJ44696.1"/>
    <property type="molecule type" value="Genomic_DNA"/>
</dbReference>
<accession>A0A483CYG9</accession>
<organism evidence="3 4">
    <name type="scientific">Methanofollis fontis</name>
    <dbReference type="NCBI Taxonomy" id="2052832"/>
    <lineage>
        <taxon>Archaea</taxon>
        <taxon>Methanobacteriati</taxon>
        <taxon>Methanobacteriota</taxon>
        <taxon>Stenosarchaea group</taxon>
        <taxon>Methanomicrobia</taxon>
        <taxon>Methanomicrobiales</taxon>
        <taxon>Methanomicrobiaceae</taxon>
        <taxon>Methanofollis</taxon>
    </lineage>
</organism>
<dbReference type="AlphaFoldDB" id="A0A483CYG9"/>
<proteinExistence type="predicted"/>
<evidence type="ECO:0000313" key="4">
    <source>
        <dbReference type="Proteomes" id="UP000292580"/>
    </source>
</evidence>
<evidence type="ECO:0000313" key="3">
    <source>
        <dbReference type="EMBL" id="TAJ44696.1"/>
    </source>
</evidence>
<dbReference type="Pfam" id="PF12863">
    <property type="entry name" value="DUF3821"/>
    <property type="match status" value="1"/>
</dbReference>
<comment type="caution">
    <text evidence="3">The sequence shown here is derived from an EMBL/GenBank/DDBJ whole genome shotgun (WGS) entry which is preliminary data.</text>
</comment>
<feature type="region of interest" description="Disordered" evidence="1">
    <location>
        <begin position="286"/>
        <end position="316"/>
    </location>
</feature>
<sequence>MILRRGNPMSSTNRHVGGVFLICLVAVLFVASISAPAGARGAAISDVQPGDTIFVYEEGLDLSALRNAATGNPVTALQRFTDDNTAKGLIAEIPVPDDTDFDLIDASVGGNTGLYYAYSQADGLTGNRVYVRYPEVSIEAVLASPNHADRITGITIPVGTPIALRVVSPFVGTDYIAGTTHASVDIVVTTPGGAELTSFGGTNLANLPVTSPQFYTDDPGVGGPIVLDRLEEGAYQMQARWRTPQGFADSAADSNIITFSVGDRIGVDVTVVPTTPPTTAVPTTVPVTTAPTITTPPQTTTETPVTTEPTTVPVTTEPTPVPLSLFPVVGALCLAVLAVGRR</sequence>
<evidence type="ECO:0000256" key="1">
    <source>
        <dbReference type="SAM" id="MobiDB-lite"/>
    </source>
</evidence>
<dbReference type="InterPro" id="IPR024277">
    <property type="entry name" value="DUF3821"/>
</dbReference>
<feature type="domain" description="DUF3821" evidence="2">
    <location>
        <begin position="49"/>
        <end position="217"/>
    </location>
</feature>
<keyword evidence="4" id="KW-1185">Reference proteome</keyword>